<dbReference type="Proteomes" id="UP000314294">
    <property type="component" value="Unassembled WGS sequence"/>
</dbReference>
<proteinExistence type="predicted"/>
<gene>
    <name evidence="2" type="ORF">EYF80_035694</name>
</gene>
<dbReference type="AlphaFoldDB" id="A0A4Z2GMP5"/>
<protein>
    <submittedName>
        <fullName evidence="2">Uncharacterized protein</fullName>
    </submittedName>
</protein>
<accession>A0A4Z2GMP5</accession>
<organism evidence="2 3">
    <name type="scientific">Liparis tanakae</name>
    <name type="common">Tanaka's snailfish</name>
    <dbReference type="NCBI Taxonomy" id="230148"/>
    <lineage>
        <taxon>Eukaryota</taxon>
        <taxon>Metazoa</taxon>
        <taxon>Chordata</taxon>
        <taxon>Craniata</taxon>
        <taxon>Vertebrata</taxon>
        <taxon>Euteleostomi</taxon>
        <taxon>Actinopterygii</taxon>
        <taxon>Neopterygii</taxon>
        <taxon>Teleostei</taxon>
        <taxon>Neoteleostei</taxon>
        <taxon>Acanthomorphata</taxon>
        <taxon>Eupercaria</taxon>
        <taxon>Perciformes</taxon>
        <taxon>Cottioidei</taxon>
        <taxon>Cottales</taxon>
        <taxon>Liparidae</taxon>
        <taxon>Liparis</taxon>
    </lineage>
</organism>
<evidence type="ECO:0000313" key="2">
    <source>
        <dbReference type="EMBL" id="TNN54073.1"/>
    </source>
</evidence>
<keyword evidence="3" id="KW-1185">Reference proteome</keyword>
<dbReference type="EMBL" id="SRLO01000496">
    <property type="protein sequence ID" value="TNN54073.1"/>
    <property type="molecule type" value="Genomic_DNA"/>
</dbReference>
<reference evidence="2 3" key="1">
    <citation type="submission" date="2019-03" db="EMBL/GenBank/DDBJ databases">
        <title>First draft genome of Liparis tanakae, snailfish: a comprehensive survey of snailfish specific genes.</title>
        <authorList>
            <person name="Kim W."/>
            <person name="Song I."/>
            <person name="Jeong J.-H."/>
            <person name="Kim D."/>
            <person name="Kim S."/>
            <person name="Ryu S."/>
            <person name="Song J.Y."/>
            <person name="Lee S.K."/>
        </authorList>
    </citation>
    <scope>NUCLEOTIDE SEQUENCE [LARGE SCALE GENOMIC DNA]</scope>
    <source>
        <tissue evidence="2">Muscle</tissue>
    </source>
</reference>
<comment type="caution">
    <text evidence="2">The sequence shown here is derived from an EMBL/GenBank/DDBJ whole genome shotgun (WGS) entry which is preliminary data.</text>
</comment>
<evidence type="ECO:0000256" key="1">
    <source>
        <dbReference type="SAM" id="MobiDB-lite"/>
    </source>
</evidence>
<sequence length="79" mass="8422">MLRSHGLILIGPSAALDPLNAGGGGASDPSRCSHTDLLMCSGSSHERVDRVSLRPRFAPRSRATPPPLLPEPTRRRQLG</sequence>
<name>A0A4Z2GMP5_9TELE</name>
<feature type="region of interest" description="Disordered" evidence="1">
    <location>
        <begin position="43"/>
        <end position="79"/>
    </location>
</feature>
<evidence type="ECO:0000313" key="3">
    <source>
        <dbReference type="Proteomes" id="UP000314294"/>
    </source>
</evidence>